<evidence type="ECO:0000313" key="3">
    <source>
        <dbReference type="Proteomes" id="UP001328733"/>
    </source>
</evidence>
<accession>A0AAW9R1U5</accession>
<dbReference type="PANTHER" id="PTHR47380">
    <property type="entry name" value="OS02G0533000 PROTEIN"/>
    <property type="match status" value="1"/>
</dbReference>
<comment type="caution">
    <text evidence="2">The sequence shown here is derived from an EMBL/GenBank/DDBJ whole genome shotgun (WGS) entry which is preliminary data.</text>
</comment>
<reference evidence="2 3" key="1">
    <citation type="submission" date="2024-01" db="EMBL/GenBank/DDBJ databases">
        <title>Genomic insights into the taxonomy and metabolism of the cyanobacterium Pannus brasiliensis CCIBt3594.</title>
        <authorList>
            <person name="Machado M."/>
            <person name="Botero N.B."/>
            <person name="Andreote A.P.D."/>
            <person name="Feitosa A.M.T."/>
            <person name="Popin R."/>
            <person name="Sivonen K."/>
            <person name="Fiore M.F."/>
        </authorList>
    </citation>
    <scope>NUCLEOTIDE SEQUENCE [LARGE SCALE GENOMIC DNA]</scope>
    <source>
        <strain evidence="2 3">CCIBt3594</strain>
    </source>
</reference>
<proteinExistence type="predicted"/>
<keyword evidence="3" id="KW-1185">Reference proteome</keyword>
<gene>
    <name evidence="2" type="ORF">V0288_23345</name>
</gene>
<dbReference type="RefSeq" id="WP_332867554.1">
    <property type="nucleotide sequence ID" value="NZ_JBAFSM010000074.1"/>
</dbReference>
<keyword evidence="1" id="KW-1133">Transmembrane helix</keyword>
<dbReference type="InterPro" id="IPR044200">
    <property type="entry name" value="At5g03900-like"/>
</dbReference>
<dbReference type="AlphaFoldDB" id="A0AAW9R1U5"/>
<dbReference type="EMBL" id="JBAFSM010000074">
    <property type="protein sequence ID" value="MEG3440084.1"/>
    <property type="molecule type" value="Genomic_DNA"/>
</dbReference>
<name>A0AAW9R1U5_9CHRO</name>
<protein>
    <recommendedName>
        <fullName evidence="4">Iron-sulfur cluster biosynthesis family protein</fullName>
    </recommendedName>
</protein>
<sequence length="442" mass="50311">MTFNPALLQSIERLGYRVTAGDVAANAGLQVETARQGLLALASDVEGHLQVADTGEIVYLFPKNFRSILTNKYWKLKVKEWLGKIWKIIFYLVRISFGIVLILSIAILFLAVVAVLILTILRAGDSDGGGGGGGGGDSGGDFNFSFPTFDFFWFFTPDYYNNTYYERREIEKKTEQPVEKKMNFLESVFSFLFGDGDPNFNLEEKRWRSIGTVIQNQNGAVIAQQLAPYLDNITPSNEETEDYIIPVLSRFNGYPRVSDRGDIIYHFPDLQATTKTRKMQAVSSYLRERSWKFSEAGSGQILLAIGLGGANIILALVVGYFLRSGSIALLGSFGGFVTGIYWFLLVYAVSFLGIPFIRYFFLRWRNGRVDRRNQIRQERASILTLDNPQIKEKLLYARQFASRKVITEEDITYSTDKEYLEQEIERSDKIDEEWQRRLESGE</sequence>
<organism evidence="2 3">
    <name type="scientific">Pannus brasiliensis CCIBt3594</name>
    <dbReference type="NCBI Taxonomy" id="1427578"/>
    <lineage>
        <taxon>Bacteria</taxon>
        <taxon>Bacillati</taxon>
        <taxon>Cyanobacteriota</taxon>
        <taxon>Cyanophyceae</taxon>
        <taxon>Oscillatoriophycideae</taxon>
        <taxon>Chroococcales</taxon>
        <taxon>Microcystaceae</taxon>
        <taxon>Pannus</taxon>
    </lineage>
</organism>
<feature type="transmembrane region" description="Helical" evidence="1">
    <location>
        <begin position="342"/>
        <end position="362"/>
    </location>
</feature>
<keyword evidence="1" id="KW-0472">Membrane</keyword>
<evidence type="ECO:0008006" key="4">
    <source>
        <dbReference type="Google" id="ProtNLM"/>
    </source>
</evidence>
<keyword evidence="1" id="KW-0812">Transmembrane</keyword>
<feature type="transmembrane region" description="Helical" evidence="1">
    <location>
        <begin position="301"/>
        <end position="322"/>
    </location>
</feature>
<dbReference type="Proteomes" id="UP001328733">
    <property type="component" value="Unassembled WGS sequence"/>
</dbReference>
<dbReference type="PANTHER" id="PTHR47380:SF4">
    <property type="entry name" value="OS02G0533000 PROTEIN"/>
    <property type="match status" value="1"/>
</dbReference>
<evidence type="ECO:0000313" key="2">
    <source>
        <dbReference type="EMBL" id="MEG3440084.1"/>
    </source>
</evidence>
<evidence type="ECO:0000256" key="1">
    <source>
        <dbReference type="SAM" id="Phobius"/>
    </source>
</evidence>
<feature type="transmembrane region" description="Helical" evidence="1">
    <location>
        <begin position="88"/>
        <end position="121"/>
    </location>
</feature>